<organism evidence="3 4">
    <name type="scientific">Phocaeicola vulgatus</name>
    <name type="common">Bacteroides vulgatus</name>
    <dbReference type="NCBI Taxonomy" id="821"/>
    <lineage>
        <taxon>Bacteria</taxon>
        <taxon>Pseudomonadati</taxon>
        <taxon>Bacteroidota</taxon>
        <taxon>Bacteroidia</taxon>
        <taxon>Bacteroidales</taxon>
        <taxon>Bacteroidaceae</taxon>
        <taxon>Phocaeicola</taxon>
    </lineage>
</organism>
<dbReference type="Proteomes" id="UP001210999">
    <property type="component" value="Unassembled WGS sequence"/>
</dbReference>
<feature type="transmembrane region" description="Helical" evidence="1">
    <location>
        <begin position="72"/>
        <end position="91"/>
    </location>
</feature>
<feature type="transmembrane region" description="Helical" evidence="1">
    <location>
        <begin position="40"/>
        <end position="60"/>
    </location>
</feature>
<dbReference type="EMBL" id="JAQKEI010000040">
    <property type="protein sequence ID" value="MDB0853935.1"/>
    <property type="molecule type" value="Genomic_DNA"/>
</dbReference>
<feature type="transmembrane region" description="Helical" evidence="1">
    <location>
        <begin position="97"/>
        <end position="119"/>
    </location>
</feature>
<reference evidence="3" key="1">
    <citation type="submission" date="2023-01" db="EMBL/GenBank/DDBJ databases">
        <title>Human gut microbiome strain richness.</title>
        <authorList>
            <person name="Chen-Liaw A."/>
        </authorList>
    </citation>
    <scope>NUCLEOTIDE SEQUENCE</scope>
    <source>
        <strain evidence="3">H9_m1001271B151109d0_201107</strain>
    </source>
</reference>
<feature type="transmembrane region" description="Helical" evidence="1">
    <location>
        <begin position="193"/>
        <end position="213"/>
    </location>
</feature>
<feature type="transmembrane region" description="Helical" evidence="1">
    <location>
        <begin position="294"/>
        <end position="315"/>
    </location>
</feature>
<feature type="transmembrane region" description="Helical" evidence="1">
    <location>
        <begin position="219"/>
        <end position="239"/>
    </location>
</feature>
<keyword evidence="1" id="KW-1133">Transmembrane helix</keyword>
<protein>
    <submittedName>
        <fullName evidence="3">Acyltransferase</fullName>
    </submittedName>
</protein>
<sequence length="342" mass="39382">MERSRNLSIDILKFFAVLLITNSHMEKVYADYGALSTGGAIGDALFFFCSGFTLFLGRIGRFDAWYKRRIRRIYPSVFGFALVTSICFASTSNMLHVILSGGGQFVSCIMLSYIMLYMVRKLFSCHLNAVFMAVGLFIVLWYIFLFEHKEMVWMYKGSTIKWFCYFLSMLLGAIIGLRSKEQPQAVIGGGKNMIQIISVLLFCTLLFYGIQIAGNRYVWVAHLQVLTVLPLIGIIYYFYRLANTEIMQRFFKGRCWNFMGMTIGGLCLEIYLVQMPILTGEERCLPFGGNTDDLLPLFPLNILVLLAIILMLAYITRCVGRFFQQTFDNRDGYEWKEILRLR</sequence>
<dbReference type="AlphaFoldDB" id="A0AAP3K042"/>
<accession>A0AAP3K042</accession>
<keyword evidence="1" id="KW-0812">Transmembrane</keyword>
<dbReference type="RefSeq" id="WP_138287225.1">
    <property type="nucleotide sequence ID" value="NZ_DAWEEQ010000078.1"/>
</dbReference>
<keyword evidence="1" id="KW-0472">Membrane</keyword>
<evidence type="ECO:0000313" key="4">
    <source>
        <dbReference type="Proteomes" id="UP001210999"/>
    </source>
</evidence>
<dbReference type="GO" id="GO:0016747">
    <property type="term" value="F:acyltransferase activity, transferring groups other than amino-acyl groups"/>
    <property type="evidence" value="ECO:0007669"/>
    <property type="project" value="InterPro"/>
</dbReference>
<gene>
    <name evidence="3" type="ORF">PL594_20790</name>
</gene>
<feature type="domain" description="Acyltransferase 3" evidence="2">
    <location>
        <begin position="7"/>
        <end position="315"/>
    </location>
</feature>
<dbReference type="InterPro" id="IPR002656">
    <property type="entry name" value="Acyl_transf_3_dom"/>
</dbReference>
<evidence type="ECO:0000259" key="2">
    <source>
        <dbReference type="Pfam" id="PF01757"/>
    </source>
</evidence>
<comment type="caution">
    <text evidence="3">The sequence shown here is derived from an EMBL/GenBank/DDBJ whole genome shotgun (WGS) entry which is preliminary data.</text>
</comment>
<keyword evidence="3" id="KW-0012">Acyltransferase</keyword>
<name>A0AAP3K042_PHOVU</name>
<evidence type="ECO:0000313" key="3">
    <source>
        <dbReference type="EMBL" id="MDB0853935.1"/>
    </source>
</evidence>
<keyword evidence="3" id="KW-0808">Transferase</keyword>
<feature type="transmembrane region" description="Helical" evidence="1">
    <location>
        <begin position="126"/>
        <end position="144"/>
    </location>
</feature>
<dbReference type="Pfam" id="PF01757">
    <property type="entry name" value="Acyl_transf_3"/>
    <property type="match status" value="1"/>
</dbReference>
<feature type="transmembrane region" description="Helical" evidence="1">
    <location>
        <begin position="255"/>
        <end position="274"/>
    </location>
</feature>
<evidence type="ECO:0000256" key="1">
    <source>
        <dbReference type="SAM" id="Phobius"/>
    </source>
</evidence>
<proteinExistence type="predicted"/>
<feature type="transmembrane region" description="Helical" evidence="1">
    <location>
        <begin position="159"/>
        <end position="177"/>
    </location>
</feature>